<organism evidence="7 8">
    <name type="scientific">Pachysolen tannophilus NRRL Y-2460</name>
    <dbReference type="NCBI Taxonomy" id="669874"/>
    <lineage>
        <taxon>Eukaryota</taxon>
        <taxon>Fungi</taxon>
        <taxon>Dikarya</taxon>
        <taxon>Ascomycota</taxon>
        <taxon>Saccharomycotina</taxon>
        <taxon>Pichiomycetes</taxon>
        <taxon>Pachysolenaceae</taxon>
        <taxon>Pachysolen</taxon>
    </lineage>
</organism>
<keyword evidence="3" id="KW-0175">Coiled coil</keyword>
<dbReference type="SUPFAM" id="SSF46966">
    <property type="entry name" value="Spectrin repeat"/>
    <property type="match status" value="1"/>
</dbReference>
<dbReference type="GO" id="GO:0007010">
    <property type="term" value="P:cytoskeleton organization"/>
    <property type="evidence" value="ECO:0007669"/>
    <property type="project" value="UniProtKB-ARBA"/>
</dbReference>
<dbReference type="PROSITE" id="PS00020">
    <property type="entry name" value="ACTININ_2"/>
    <property type="match status" value="1"/>
</dbReference>
<dbReference type="PANTHER" id="PTHR11915">
    <property type="entry name" value="SPECTRIN/FILAMIN RELATED CYTOSKELETAL PROTEIN"/>
    <property type="match status" value="1"/>
</dbReference>
<gene>
    <name evidence="7" type="ORF">PACTADRAFT_47464</name>
</gene>
<dbReference type="AlphaFoldDB" id="A0A1E4U0P7"/>
<dbReference type="SUPFAM" id="SSF47473">
    <property type="entry name" value="EF-hand"/>
    <property type="match status" value="1"/>
</dbReference>
<evidence type="ECO:0000313" key="7">
    <source>
        <dbReference type="EMBL" id="ODV97571.1"/>
    </source>
</evidence>
<dbReference type="STRING" id="669874.A0A1E4U0P7"/>
<feature type="coiled-coil region" evidence="3">
    <location>
        <begin position="401"/>
        <end position="431"/>
    </location>
</feature>
<name>A0A1E4U0P7_PACTA</name>
<evidence type="ECO:0000256" key="4">
    <source>
        <dbReference type="SAM" id="MobiDB-lite"/>
    </source>
</evidence>
<dbReference type="OrthoDB" id="10017054at2759"/>
<dbReference type="InterPro" id="IPR001589">
    <property type="entry name" value="Actinin_actin-bd_CS"/>
</dbReference>
<reference evidence="8" key="1">
    <citation type="submission" date="2016-05" db="EMBL/GenBank/DDBJ databases">
        <title>Comparative genomics of biotechnologically important yeasts.</title>
        <authorList>
            <consortium name="DOE Joint Genome Institute"/>
            <person name="Riley R."/>
            <person name="Haridas S."/>
            <person name="Wolfe K.H."/>
            <person name="Lopes M.R."/>
            <person name="Hittinger C.T."/>
            <person name="Goker M."/>
            <person name="Salamov A."/>
            <person name="Wisecaver J."/>
            <person name="Long T.M."/>
            <person name="Aerts A.L."/>
            <person name="Barry K."/>
            <person name="Choi C."/>
            <person name="Clum A."/>
            <person name="Coughlan A.Y."/>
            <person name="Deshpande S."/>
            <person name="Douglass A.P."/>
            <person name="Hanson S.J."/>
            <person name="Klenk H.-P."/>
            <person name="Labutti K."/>
            <person name="Lapidus A."/>
            <person name="Lindquist E."/>
            <person name="Lipzen A."/>
            <person name="Meier-Kolthoff J.P."/>
            <person name="Ohm R.A."/>
            <person name="Otillar R.P."/>
            <person name="Pangilinan J."/>
            <person name="Peng Y."/>
            <person name="Rokas A."/>
            <person name="Rosa C.A."/>
            <person name="Scheuner C."/>
            <person name="Sibirny A.A."/>
            <person name="Slot J.C."/>
            <person name="Stielow J.B."/>
            <person name="Sun H."/>
            <person name="Kurtzman C.P."/>
            <person name="Blackwell M."/>
            <person name="Grigoriev I.V."/>
            <person name="Jeffries T.W."/>
        </authorList>
    </citation>
    <scope>NUCLEOTIDE SEQUENCE [LARGE SCALE GENOMIC DNA]</scope>
    <source>
        <strain evidence="8">NRRL Y-2460</strain>
    </source>
</reference>
<proteinExistence type="predicted"/>
<dbReference type="PROSITE" id="PS50222">
    <property type="entry name" value="EF_HAND_2"/>
    <property type="match status" value="1"/>
</dbReference>
<evidence type="ECO:0000256" key="2">
    <source>
        <dbReference type="ARBA" id="ARBA00023203"/>
    </source>
</evidence>
<dbReference type="SMART" id="SM00033">
    <property type="entry name" value="CH"/>
    <property type="match status" value="2"/>
</dbReference>
<dbReference type="InterPro" id="IPR036872">
    <property type="entry name" value="CH_dom_sf"/>
</dbReference>
<dbReference type="Gene3D" id="1.20.58.60">
    <property type="match status" value="2"/>
</dbReference>
<dbReference type="InterPro" id="IPR011992">
    <property type="entry name" value="EF-hand-dom_pair"/>
</dbReference>
<keyword evidence="8" id="KW-1185">Reference proteome</keyword>
<dbReference type="Pfam" id="PF00307">
    <property type="entry name" value="CH"/>
    <property type="match status" value="2"/>
</dbReference>
<evidence type="ECO:0000259" key="5">
    <source>
        <dbReference type="PROSITE" id="PS50021"/>
    </source>
</evidence>
<keyword evidence="2" id="KW-0009">Actin-binding</keyword>
<evidence type="ECO:0000256" key="1">
    <source>
        <dbReference type="ARBA" id="ARBA00022737"/>
    </source>
</evidence>
<dbReference type="EMBL" id="KV454011">
    <property type="protein sequence ID" value="ODV97571.1"/>
    <property type="molecule type" value="Genomic_DNA"/>
</dbReference>
<dbReference type="GO" id="GO:0003779">
    <property type="term" value="F:actin binding"/>
    <property type="evidence" value="ECO:0007669"/>
    <property type="project" value="UniProtKB-KW"/>
</dbReference>
<feature type="region of interest" description="Disordered" evidence="4">
    <location>
        <begin position="628"/>
        <end position="682"/>
    </location>
</feature>
<dbReference type="InterPro" id="IPR002048">
    <property type="entry name" value="EF_hand_dom"/>
</dbReference>
<protein>
    <submittedName>
        <fullName evidence="7">Uncharacterized protein</fullName>
    </submittedName>
</protein>
<accession>A0A1E4U0P7</accession>
<dbReference type="InterPro" id="IPR001715">
    <property type="entry name" value="CH_dom"/>
</dbReference>
<dbReference type="PROSITE" id="PS50021">
    <property type="entry name" value="CH"/>
    <property type="match status" value="2"/>
</dbReference>
<evidence type="ECO:0000313" key="8">
    <source>
        <dbReference type="Proteomes" id="UP000094236"/>
    </source>
</evidence>
<sequence>MANIQVPEWAEAQHKTFLRWINSKLPARKVENLAKDLSDGVVLIELLSVISRNHTDLKIRPIYENPKLGIQCVENINYALEFIKFNNSINLYNIGAEDIQEGNLKLILGLVWSLILQFSMINHKNSLASSRKAELLLWCQSCTKNHSNVNVENFTTSWNDGLALCAIIHRYKPELLNFESLNPTNNLSNIQQALNIATNELGIPQLLDCEDLAKEIPDEKTVVSYLIEWYNKFHDMEHMEVEKQKSSEKIEKFIGIAMSVLDLQNNYEKRARCLIHELNLQISKWQSKIECHTSKGDYGDYQTILAEKNNFNKIYKNNLKRKWLKEKSELIILLNNVKTKLLTYCLHPYDPPENLTTKFIDCLWLKLSELELQVSKSINKELQEIQKTMCENFASLSMDINVKINKLYSQLENLNSNLEDQLEMISQLSEDLKLLEKPLKSISALNEKCIASNIEDNDLYNASTYDELRYECSLLKNLVVEKLSFIENQFSARNNLPENDNNNLTPLQIEEFEIIFKKFDHGKKNHLNYGEFAESLKTIGFELALEEVQEIFDIYKHSDEREMGIGFGSFINVINDLINDDNNYMSANEAMKCFEELSQGKPYITEFDLKNSKISQNIIEAIEDHFPRYSGSSSSSSSSSSSGGGGRSKRSSLKTVNGIHSSTTSKDESLSSQASNDLENGVNEEMERSYDFYQFVNEVSGLSLSCEGESLDNVSIVSYNSSGKGNASLKDQHHDNLEVCNEQAILNNL</sequence>
<dbReference type="GO" id="GO:0005509">
    <property type="term" value="F:calcium ion binding"/>
    <property type="evidence" value="ECO:0007669"/>
    <property type="project" value="InterPro"/>
</dbReference>
<dbReference type="Proteomes" id="UP000094236">
    <property type="component" value="Unassembled WGS sequence"/>
</dbReference>
<keyword evidence="1" id="KW-0677">Repeat</keyword>
<evidence type="ECO:0000259" key="6">
    <source>
        <dbReference type="PROSITE" id="PS50222"/>
    </source>
</evidence>
<dbReference type="Gene3D" id="1.10.418.10">
    <property type="entry name" value="Calponin-like domain"/>
    <property type="match status" value="2"/>
</dbReference>
<feature type="domain" description="Calponin-homology (CH)" evidence="5">
    <location>
        <begin position="129"/>
        <end position="234"/>
    </location>
</feature>
<dbReference type="SUPFAM" id="SSF47576">
    <property type="entry name" value="Calponin-homology domain, CH-domain"/>
    <property type="match status" value="1"/>
</dbReference>
<feature type="domain" description="Calponin-homology (CH)" evidence="5">
    <location>
        <begin position="11"/>
        <end position="119"/>
    </location>
</feature>
<dbReference type="Gene3D" id="1.10.238.10">
    <property type="entry name" value="EF-hand"/>
    <property type="match status" value="2"/>
</dbReference>
<feature type="compositionally biased region" description="Low complexity" evidence="4">
    <location>
        <begin position="630"/>
        <end position="641"/>
    </location>
</feature>
<evidence type="ECO:0000256" key="3">
    <source>
        <dbReference type="SAM" id="Coils"/>
    </source>
</evidence>
<feature type="domain" description="EF-hand" evidence="6">
    <location>
        <begin position="507"/>
        <end position="542"/>
    </location>
</feature>